<dbReference type="OrthoDB" id="3069995at2759"/>
<keyword evidence="8" id="KW-0804">Transcription</keyword>
<dbReference type="GO" id="GO:0005634">
    <property type="term" value="C:nucleus"/>
    <property type="evidence" value="ECO:0007669"/>
    <property type="project" value="UniProtKB-SubCell"/>
</dbReference>
<feature type="region of interest" description="Disordered" evidence="11">
    <location>
        <begin position="838"/>
        <end position="868"/>
    </location>
</feature>
<dbReference type="EMBL" id="CAHIKZ030002866">
    <property type="protein sequence ID" value="CAE1293123.1"/>
    <property type="molecule type" value="Genomic_DNA"/>
</dbReference>
<feature type="compositionally biased region" description="Basic and acidic residues" evidence="11">
    <location>
        <begin position="747"/>
        <end position="762"/>
    </location>
</feature>
<feature type="compositionally biased region" description="Basic and acidic residues" evidence="11">
    <location>
        <begin position="975"/>
        <end position="990"/>
    </location>
</feature>
<feature type="domain" description="C2H2-type" evidence="12">
    <location>
        <begin position="1204"/>
        <end position="1231"/>
    </location>
</feature>
<feature type="region of interest" description="Disordered" evidence="11">
    <location>
        <begin position="206"/>
        <end position="238"/>
    </location>
</feature>
<name>A0A812D569_ACAPH</name>
<keyword evidence="4 10" id="KW-0863">Zinc-finger</keyword>
<accession>A0A812D569</accession>
<keyword evidence="7" id="KW-0238">DNA-binding</keyword>
<comment type="subcellular location">
    <subcellularLocation>
        <location evidence="1">Nucleus</location>
    </subcellularLocation>
</comment>
<comment type="caution">
    <text evidence="13">The sequence shown here is derived from an EMBL/GenBank/DDBJ whole genome shotgun (WGS) entry which is preliminary data.</text>
</comment>
<dbReference type="Pfam" id="PF00096">
    <property type="entry name" value="zf-C2H2"/>
    <property type="match status" value="3"/>
</dbReference>
<sequence>MTIPDTGEIHKKTPQNTFSEHMVTSDEDEESTHLMIDEPNIRANGARISSDHFPLTYTYSSSLTCPIPTTSAGHSSCSPQSSLSNGDALPMTGSSETLSTMKGKKQPKVPVKRKSSGKILPTGKDGQNGYVCPQCDTLVPTQHELTTHLRSHNGVNNSRSEHQCHQCWKILSSSSSLDRHMLTHSGEKPFSCRICKQSFTTNGNMHRHMRTHEKKNDQRRAALLKPKNKSSSSSSKMDLFNDSMIDVSASKNSLRLSENVEMVSQSVLKTTWSSSTLTDANKKPTSDSQGDLNPKPSIPPYQNEGHDLSQKTVLKNTLSSLPHSPTESSPKHSLHSSPRSSPLNSITTVEFSSSKFPLICIAEGSKNVHRPKTGQQEYGCEDCQLYFPCKKALDLHLQTHCTDKRTSCSVCDLTFSSPENYQQHCHCYHTEDTNEYQAVFMNSLNLVSNQNTSKMAELQSCVNGIDKGSLAKQCHLSKDTQPGSVSPQLQIDKYCEEDIKPKEGQLNNYSIPQDESTNSHISIGAEKAFNGSAKKKSSYTCTYCNKDFINTRAAKSHERSHLGLSPYQCKSCSYSSPDKSTLIRHMRTHNGERPYQCKLCNYAFTTKANCERHVKKKHNIFKKEELETKVGYNKDTKEAQDDSFSSPDTVCKYCNKDFKYFRRLKHHLRGHRSSEEKPFKCKQCDMGFSTKANCVRHIQNKHTEINHINIENYVQMQESMFTSFMGHTGPPRCTSAPPPAHSPAVRFSDDSTEDAKPLDLRSSRNLSQSSSPSVNGGSLICPEEQDNNEPIDLSIKRTKKAIRKIVRTPDPNAQCPKCDQEFGSELERQYHIKISHDQATKPGDSESWQKQSASQHVSHAPGVSLHHNCQSPLTKKIKLEQNPQKDKIPNIDCNSDDLASVSQILNTTGANSFEAYFANHQEDDTLLLLGQTNGYSSSPSEYGNDGLQIKDEPRELDSEYISVTQEENILNNSSDAKDMARQEPEMDSVQKSHKKKRNSYADSPHKLKCPHCPRHFPWASSLNRHILTHTGEKPFECPKCHVIFSTKSNRERHLTRKHGVNMLDPAARQTMDRPFKCHLCTFSSFATKENLLRHYRDRHPEDPLPDGVCDGIEKTSSSGSSPQQQKNKFHSGSSNIRMDLKSPVSAEKSMSDEHALIPSKLTERENTFRDDVGPKNEELEINNNLLHWTQKPTDLQGNLTSKSHLCYMCGYKLSTQQLLQQHLEVHSKDLPFKCHLCDTSFHERSKCLKHMEKEHRAKWSILTNKNKITNMEQFSDDVGHRCQEYVKQLSDCVEQNSHMTDYLNRKVYCSFCTKRFWSTQDLCHHMHSHTVCQLTNKEAIIPSSVSETDPLLVRTRAADFSAKSKETETEDILPTMLGMDEASIDFLLDSAVAGVHLPSSYIP</sequence>
<feature type="region of interest" description="Disordered" evidence="11">
    <location>
        <begin position="725"/>
        <end position="794"/>
    </location>
</feature>
<dbReference type="GO" id="GO:0001228">
    <property type="term" value="F:DNA-binding transcription activator activity, RNA polymerase II-specific"/>
    <property type="evidence" value="ECO:0007669"/>
    <property type="project" value="TreeGrafter"/>
</dbReference>
<dbReference type="FunFam" id="3.30.160.60:FF:001967">
    <property type="entry name" value="Ras-responsive element-binding protein"/>
    <property type="match status" value="2"/>
</dbReference>
<dbReference type="FunFam" id="3.30.160.60:FF:000325">
    <property type="entry name" value="ZFP90 zinc finger protein"/>
    <property type="match status" value="1"/>
</dbReference>
<feature type="domain" description="C2H2-type" evidence="12">
    <location>
        <begin position="1007"/>
        <end position="1034"/>
    </location>
</feature>
<feature type="domain" description="C2H2-type" evidence="12">
    <location>
        <begin position="162"/>
        <end position="189"/>
    </location>
</feature>
<evidence type="ECO:0000259" key="12">
    <source>
        <dbReference type="PROSITE" id="PS50157"/>
    </source>
</evidence>
<dbReference type="SUPFAM" id="SSF57667">
    <property type="entry name" value="beta-beta-alpha zinc fingers"/>
    <property type="match status" value="7"/>
</dbReference>
<dbReference type="InterPro" id="IPR013087">
    <property type="entry name" value="Znf_C2H2_type"/>
</dbReference>
<dbReference type="PROSITE" id="PS50157">
    <property type="entry name" value="ZINC_FINGER_C2H2_2"/>
    <property type="match status" value="14"/>
</dbReference>
<protein>
    <submittedName>
        <fullName evidence="13">RREB1</fullName>
    </submittedName>
</protein>
<feature type="region of interest" description="Disordered" evidence="11">
    <location>
        <begin position="277"/>
        <end position="306"/>
    </location>
</feature>
<dbReference type="Pfam" id="PF13894">
    <property type="entry name" value="zf-C2H2_4"/>
    <property type="match status" value="1"/>
</dbReference>
<keyword evidence="2" id="KW-0479">Metal-binding</keyword>
<feature type="domain" description="C2H2-type" evidence="12">
    <location>
        <begin position="190"/>
        <end position="217"/>
    </location>
</feature>
<feature type="region of interest" description="Disordered" evidence="11">
    <location>
        <begin position="69"/>
        <end position="123"/>
    </location>
</feature>
<gene>
    <name evidence="13" type="ORF">SPHA_49642</name>
</gene>
<evidence type="ECO:0000256" key="2">
    <source>
        <dbReference type="ARBA" id="ARBA00022723"/>
    </source>
</evidence>
<feature type="compositionally biased region" description="Polar residues" evidence="11">
    <location>
        <begin position="318"/>
        <end position="327"/>
    </location>
</feature>
<evidence type="ECO:0000256" key="10">
    <source>
        <dbReference type="PROSITE-ProRule" id="PRU00042"/>
    </source>
</evidence>
<dbReference type="FunFam" id="3.30.160.60:FF:000100">
    <property type="entry name" value="Zinc finger 45-like"/>
    <property type="match status" value="1"/>
</dbReference>
<evidence type="ECO:0000256" key="8">
    <source>
        <dbReference type="ARBA" id="ARBA00023163"/>
    </source>
</evidence>
<evidence type="ECO:0000313" key="14">
    <source>
        <dbReference type="Proteomes" id="UP000597762"/>
    </source>
</evidence>
<feature type="compositionally biased region" description="Low complexity" evidence="11">
    <location>
        <begin position="763"/>
        <end position="778"/>
    </location>
</feature>
<dbReference type="Proteomes" id="UP000597762">
    <property type="component" value="Unassembled WGS sequence"/>
</dbReference>
<evidence type="ECO:0000256" key="6">
    <source>
        <dbReference type="ARBA" id="ARBA00023015"/>
    </source>
</evidence>
<feature type="domain" description="C2H2-type" evidence="12">
    <location>
        <begin position="1307"/>
        <end position="1330"/>
    </location>
</feature>
<feature type="domain" description="C2H2-type" evidence="12">
    <location>
        <begin position="1232"/>
        <end position="1260"/>
    </location>
</feature>
<feature type="compositionally biased region" description="Basic residues" evidence="11">
    <location>
        <begin position="102"/>
        <end position="116"/>
    </location>
</feature>
<evidence type="ECO:0000313" key="13">
    <source>
        <dbReference type="EMBL" id="CAE1293123.1"/>
    </source>
</evidence>
<feature type="domain" description="C2H2-type" evidence="12">
    <location>
        <begin position="679"/>
        <end position="707"/>
    </location>
</feature>
<feature type="domain" description="C2H2-type" evidence="12">
    <location>
        <begin position="567"/>
        <end position="594"/>
    </location>
</feature>
<dbReference type="SMART" id="SM00355">
    <property type="entry name" value="ZnF_C2H2"/>
    <property type="match status" value="17"/>
</dbReference>
<feature type="region of interest" description="Disordered" evidence="11">
    <location>
        <begin position="1"/>
        <end position="27"/>
    </location>
</feature>
<feature type="domain" description="C2H2-type" evidence="12">
    <location>
        <begin position="595"/>
        <end position="623"/>
    </location>
</feature>
<feature type="domain" description="C2H2-type" evidence="12">
    <location>
        <begin position="649"/>
        <end position="678"/>
    </location>
</feature>
<feature type="compositionally biased region" description="Basic and acidic residues" evidence="11">
    <location>
        <begin position="1149"/>
        <end position="1171"/>
    </location>
</feature>
<dbReference type="Gene3D" id="3.30.160.60">
    <property type="entry name" value="Classic Zinc Finger"/>
    <property type="match status" value="10"/>
</dbReference>
<dbReference type="PANTHER" id="PTHR46451">
    <property type="entry name" value="RAS-RESPONSIVE ELEMENT-BINDING PROTEIN 1"/>
    <property type="match status" value="1"/>
</dbReference>
<evidence type="ECO:0000256" key="9">
    <source>
        <dbReference type="ARBA" id="ARBA00023242"/>
    </source>
</evidence>
<keyword evidence="3" id="KW-0677">Repeat</keyword>
<proteinExistence type="predicted"/>
<feature type="region of interest" description="Disordered" evidence="11">
    <location>
        <begin position="318"/>
        <end position="344"/>
    </location>
</feature>
<feature type="domain" description="C2H2-type" evidence="12">
    <location>
        <begin position="1035"/>
        <end position="1058"/>
    </location>
</feature>
<feature type="domain" description="C2H2-type" evidence="12">
    <location>
        <begin position="539"/>
        <end position="566"/>
    </location>
</feature>
<feature type="domain" description="C2H2-type" evidence="12">
    <location>
        <begin position="130"/>
        <end position="157"/>
    </location>
</feature>
<dbReference type="InterPro" id="IPR052795">
    <property type="entry name" value="RREB1"/>
</dbReference>
<keyword evidence="5" id="KW-0862">Zinc</keyword>
<dbReference type="InterPro" id="IPR036236">
    <property type="entry name" value="Znf_C2H2_sf"/>
</dbReference>
<dbReference type="PROSITE" id="PS00028">
    <property type="entry name" value="ZINC_FINGER_C2H2_1"/>
    <property type="match status" value="15"/>
</dbReference>
<evidence type="ECO:0000256" key="11">
    <source>
        <dbReference type="SAM" id="MobiDB-lite"/>
    </source>
</evidence>
<keyword evidence="9" id="KW-0539">Nucleus</keyword>
<evidence type="ECO:0000256" key="5">
    <source>
        <dbReference type="ARBA" id="ARBA00022833"/>
    </source>
</evidence>
<keyword evidence="14" id="KW-1185">Reference proteome</keyword>
<evidence type="ECO:0000256" key="4">
    <source>
        <dbReference type="ARBA" id="ARBA00022771"/>
    </source>
</evidence>
<dbReference type="GO" id="GO:0000978">
    <property type="term" value="F:RNA polymerase II cis-regulatory region sequence-specific DNA binding"/>
    <property type="evidence" value="ECO:0007669"/>
    <property type="project" value="TreeGrafter"/>
</dbReference>
<feature type="compositionally biased region" description="Polar residues" evidence="11">
    <location>
        <begin position="846"/>
        <end position="857"/>
    </location>
</feature>
<feature type="region of interest" description="Disordered" evidence="11">
    <location>
        <begin position="1097"/>
        <end position="1171"/>
    </location>
</feature>
<organism evidence="13 14">
    <name type="scientific">Acanthosepion pharaonis</name>
    <name type="common">Pharaoh cuttlefish</name>
    <name type="synonym">Sepia pharaonis</name>
    <dbReference type="NCBI Taxonomy" id="158019"/>
    <lineage>
        <taxon>Eukaryota</taxon>
        <taxon>Metazoa</taxon>
        <taxon>Spiralia</taxon>
        <taxon>Lophotrochozoa</taxon>
        <taxon>Mollusca</taxon>
        <taxon>Cephalopoda</taxon>
        <taxon>Coleoidea</taxon>
        <taxon>Decapodiformes</taxon>
        <taxon>Sepiida</taxon>
        <taxon>Sepiina</taxon>
        <taxon>Sepiidae</taxon>
        <taxon>Acanthosepion</taxon>
    </lineage>
</organism>
<evidence type="ECO:0000256" key="7">
    <source>
        <dbReference type="ARBA" id="ARBA00023125"/>
    </source>
</evidence>
<evidence type="ECO:0000256" key="3">
    <source>
        <dbReference type="ARBA" id="ARBA00022737"/>
    </source>
</evidence>
<feature type="compositionally biased region" description="Polar residues" evidence="11">
    <location>
        <begin position="69"/>
        <end position="85"/>
    </location>
</feature>
<feature type="compositionally biased region" description="Polar residues" evidence="11">
    <location>
        <begin position="1114"/>
        <end position="1136"/>
    </location>
</feature>
<feature type="domain" description="C2H2-type" evidence="12">
    <location>
        <begin position="378"/>
        <end position="405"/>
    </location>
</feature>
<reference evidence="13" key="1">
    <citation type="submission" date="2021-01" db="EMBL/GenBank/DDBJ databases">
        <authorList>
            <person name="Li R."/>
            <person name="Bekaert M."/>
        </authorList>
    </citation>
    <scope>NUCLEOTIDE SEQUENCE</scope>
    <source>
        <strain evidence="13">Farmed</strain>
    </source>
</reference>
<dbReference type="FunFam" id="3.30.160.60:FF:001788">
    <property type="entry name" value="ras-responsive element-binding protein 1"/>
    <property type="match status" value="1"/>
</dbReference>
<dbReference type="PANTHER" id="PTHR46451:SF1">
    <property type="entry name" value="RAS-RESPONSIVE ELEMENT-BINDING PROTEIN 1"/>
    <property type="match status" value="1"/>
</dbReference>
<dbReference type="Pfam" id="PF13909">
    <property type="entry name" value="zf-H2C2_5"/>
    <property type="match status" value="1"/>
</dbReference>
<feature type="compositionally biased region" description="Low complexity" evidence="11">
    <location>
        <begin position="335"/>
        <end position="344"/>
    </location>
</feature>
<evidence type="ECO:0000256" key="1">
    <source>
        <dbReference type="ARBA" id="ARBA00004123"/>
    </source>
</evidence>
<keyword evidence="6" id="KW-0805">Transcription regulation</keyword>
<dbReference type="GO" id="GO:0008270">
    <property type="term" value="F:zinc ion binding"/>
    <property type="evidence" value="ECO:0007669"/>
    <property type="project" value="UniProtKB-KW"/>
</dbReference>
<feature type="region of interest" description="Disordered" evidence="11">
    <location>
        <begin position="968"/>
        <end position="1004"/>
    </location>
</feature>